<reference evidence="1" key="1">
    <citation type="submission" date="2020-10" db="EMBL/GenBank/DDBJ databases">
        <authorList>
            <person name="Castelo-Branco R."/>
            <person name="Eusebio N."/>
            <person name="Adriana R."/>
            <person name="Vieira A."/>
            <person name="Brugerolle De Fraissinette N."/>
            <person name="Rezende De Castro R."/>
            <person name="Schneider M.P."/>
            <person name="Vasconcelos V."/>
            <person name="Leao P.N."/>
        </authorList>
    </citation>
    <scope>NUCLEOTIDE SEQUENCE</scope>
    <source>
        <strain evidence="1">LEGE 12446</strain>
    </source>
</reference>
<protein>
    <submittedName>
        <fullName evidence="1">Uncharacterized protein</fullName>
    </submittedName>
</protein>
<gene>
    <name evidence="1" type="ORF">IQ276_09555</name>
</gene>
<evidence type="ECO:0000313" key="2">
    <source>
        <dbReference type="Proteomes" id="UP000622533"/>
    </source>
</evidence>
<sequence length="132" mass="13445">MQNLFQSAKRLISVCLVTLLIVTTTLITFPSPARADVIIFQCNSDCGSFTTGVLSGSAVTLAATGQTGTLVEAAAAIGQVAMTTAAPLAAASAAVVAAAPILVPVAATAAVGYGAYRMWESFGQNNTKDYER</sequence>
<comment type="caution">
    <text evidence="1">The sequence shown here is derived from an EMBL/GenBank/DDBJ whole genome shotgun (WGS) entry which is preliminary data.</text>
</comment>
<organism evidence="1 2">
    <name type="scientific">Desmonostoc muscorum LEGE 12446</name>
    <dbReference type="NCBI Taxonomy" id="1828758"/>
    <lineage>
        <taxon>Bacteria</taxon>
        <taxon>Bacillati</taxon>
        <taxon>Cyanobacteriota</taxon>
        <taxon>Cyanophyceae</taxon>
        <taxon>Nostocales</taxon>
        <taxon>Nostocaceae</taxon>
        <taxon>Desmonostoc</taxon>
    </lineage>
</organism>
<name>A0A8J7D9X0_DESMC</name>
<dbReference type="AlphaFoldDB" id="A0A8J7D9X0"/>
<evidence type="ECO:0000313" key="1">
    <source>
        <dbReference type="EMBL" id="MBE9022666.1"/>
    </source>
</evidence>
<dbReference type="EMBL" id="JADEXS010000095">
    <property type="protein sequence ID" value="MBE9022666.1"/>
    <property type="molecule type" value="Genomic_DNA"/>
</dbReference>
<keyword evidence="2" id="KW-1185">Reference proteome</keyword>
<dbReference type="Proteomes" id="UP000622533">
    <property type="component" value="Unassembled WGS sequence"/>
</dbReference>
<accession>A0A8J7D9X0</accession>
<dbReference type="RefSeq" id="WP_193915519.1">
    <property type="nucleotide sequence ID" value="NZ_JADEXS020000001.1"/>
</dbReference>
<proteinExistence type="predicted"/>